<accession>A0A4P9WM24</accession>
<dbReference type="AlphaFoldDB" id="A0A4P9WM24"/>
<sequence length="126" mass="13532">MLNSPVGVILSIATPTLPPVHPQPSPDTSIPDSTPARPFFASEIIDEIIDYLLSLSPSRCAERPVVRNHILSGNLQRPIQRALDHLDVDALVSLTGVCPASKWIIPWTPARVVSAGGPSFCSVFIT</sequence>
<name>A0A4P9WM24_9FUNG</name>
<evidence type="ECO:0000313" key="1">
    <source>
        <dbReference type="EMBL" id="RKO92708.1"/>
    </source>
</evidence>
<reference evidence="2" key="1">
    <citation type="journal article" date="2018" name="Nat. Microbiol.">
        <title>Leveraging single-cell genomics to expand the fungal tree of life.</title>
        <authorList>
            <person name="Ahrendt S.R."/>
            <person name="Quandt C.A."/>
            <person name="Ciobanu D."/>
            <person name="Clum A."/>
            <person name="Salamov A."/>
            <person name="Andreopoulos B."/>
            <person name="Cheng J.F."/>
            <person name="Woyke T."/>
            <person name="Pelin A."/>
            <person name="Henrissat B."/>
            <person name="Reynolds N.K."/>
            <person name="Benny G.L."/>
            <person name="Smith M.E."/>
            <person name="James T.Y."/>
            <person name="Grigoriev I.V."/>
        </authorList>
    </citation>
    <scope>NUCLEOTIDE SEQUENCE [LARGE SCALE GENOMIC DNA]</scope>
</reference>
<dbReference type="Proteomes" id="UP000269721">
    <property type="component" value="Unassembled WGS sequence"/>
</dbReference>
<gene>
    <name evidence="1" type="ORF">BDK51DRAFT_29371</name>
</gene>
<evidence type="ECO:0000313" key="2">
    <source>
        <dbReference type="Proteomes" id="UP000269721"/>
    </source>
</evidence>
<proteinExistence type="predicted"/>
<organism evidence="1 2">
    <name type="scientific">Blyttiomyces helicus</name>
    <dbReference type="NCBI Taxonomy" id="388810"/>
    <lineage>
        <taxon>Eukaryota</taxon>
        <taxon>Fungi</taxon>
        <taxon>Fungi incertae sedis</taxon>
        <taxon>Chytridiomycota</taxon>
        <taxon>Chytridiomycota incertae sedis</taxon>
        <taxon>Chytridiomycetes</taxon>
        <taxon>Chytridiomycetes incertae sedis</taxon>
        <taxon>Blyttiomyces</taxon>
    </lineage>
</organism>
<dbReference type="EMBL" id="KZ994528">
    <property type="protein sequence ID" value="RKO92708.1"/>
    <property type="molecule type" value="Genomic_DNA"/>
</dbReference>
<protein>
    <submittedName>
        <fullName evidence="1">Uncharacterized protein</fullName>
    </submittedName>
</protein>
<keyword evidence="2" id="KW-1185">Reference proteome</keyword>